<evidence type="ECO:0000313" key="3">
    <source>
        <dbReference type="EMBL" id="MDI6447752.1"/>
    </source>
</evidence>
<gene>
    <name evidence="3" type="ORF">QJ522_01755</name>
</gene>
<protein>
    <submittedName>
        <fullName evidence="3">Family 16 glycosylhydrolase</fullName>
    </submittedName>
</protein>
<dbReference type="GO" id="GO:0004553">
    <property type="term" value="F:hydrolase activity, hydrolyzing O-glycosyl compounds"/>
    <property type="evidence" value="ECO:0007669"/>
    <property type="project" value="InterPro"/>
</dbReference>
<reference evidence="3" key="1">
    <citation type="submission" date="2023-05" db="EMBL/GenBank/DDBJ databases">
        <title>Anaerotaeda fermentans gen. nov., sp. nov., a novel anaerobic planctomycete of the new family within the order Sedimentisphaerales isolated from Taman Peninsula, Russia.</title>
        <authorList>
            <person name="Khomyakova M.A."/>
            <person name="Merkel A.Y."/>
            <person name="Slobodkin A.I."/>
        </authorList>
    </citation>
    <scope>NUCLEOTIDE SEQUENCE</scope>
    <source>
        <strain evidence="3">M17dextr</strain>
    </source>
</reference>
<feature type="domain" description="GH16" evidence="2">
    <location>
        <begin position="54"/>
        <end position="289"/>
    </location>
</feature>
<proteinExistence type="inferred from homology"/>
<dbReference type="InterPro" id="IPR000757">
    <property type="entry name" value="Beta-glucanase-like"/>
</dbReference>
<dbReference type="SUPFAM" id="SSF49899">
    <property type="entry name" value="Concanavalin A-like lectins/glucanases"/>
    <property type="match status" value="2"/>
</dbReference>
<dbReference type="AlphaFoldDB" id="A0AAW6TRC2"/>
<keyword evidence="4" id="KW-1185">Reference proteome</keyword>
<dbReference type="InterPro" id="IPR050546">
    <property type="entry name" value="Glycosyl_Hydrlase_16"/>
</dbReference>
<comment type="caution">
    <text evidence="3">The sequence shown here is derived from an EMBL/GenBank/DDBJ whole genome shotgun (WGS) entry which is preliminary data.</text>
</comment>
<dbReference type="Gene3D" id="2.60.120.200">
    <property type="match status" value="2"/>
</dbReference>
<name>A0AAW6TRC2_9BACT</name>
<dbReference type="PANTHER" id="PTHR10963">
    <property type="entry name" value="GLYCOSYL HYDROLASE-RELATED"/>
    <property type="match status" value="1"/>
</dbReference>
<organism evidence="3 4">
    <name type="scientific">Anaerobaca lacustris</name>
    <dbReference type="NCBI Taxonomy" id="3044600"/>
    <lineage>
        <taxon>Bacteria</taxon>
        <taxon>Pseudomonadati</taxon>
        <taxon>Planctomycetota</taxon>
        <taxon>Phycisphaerae</taxon>
        <taxon>Sedimentisphaerales</taxon>
        <taxon>Anaerobacaceae</taxon>
        <taxon>Anaerobaca</taxon>
    </lineage>
</organism>
<accession>A0AAW6TRC2</accession>
<dbReference type="EMBL" id="JASCXX010000002">
    <property type="protein sequence ID" value="MDI6447752.1"/>
    <property type="molecule type" value="Genomic_DNA"/>
</dbReference>
<dbReference type="GO" id="GO:0005975">
    <property type="term" value="P:carbohydrate metabolic process"/>
    <property type="evidence" value="ECO:0007669"/>
    <property type="project" value="InterPro"/>
</dbReference>
<dbReference type="PROSITE" id="PS51762">
    <property type="entry name" value="GH16_2"/>
    <property type="match status" value="2"/>
</dbReference>
<comment type="similarity">
    <text evidence="1">Belongs to the glycosyl hydrolase 16 family.</text>
</comment>
<dbReference type="Pfam" id="PF00722">
    <property type="entry name" value="Glyco_hydro_16"/>
    <property type="match status" value="2"/>
</dbReference>
<evidence type="ECO:0000259" key="2">
    <source>
        <dbReference type="PROSITE" id="PS51762"/>
    </source>
</evidence>
<evidence type="ECO:0000256" key="1">
    <source>
        <dbReference type="ARBA" id="ARBA00006865"/>
    </source>
</evidence>
<dbReference type="Proteomes" id="UP001431776">
    <property type="component" value="Unassembled WGS sequence"/>
</dbReference>
<dbReference type="CDD" id="cd08023">
    <property type="entry name" value="GH16_laminarinase_like"/>
    <property type="match status" value="1"/>
</dbReference>
<evidence type="ECO:0000313" key="4">
    <source>
        <dbReference type="Proteomes" id="UP001431776"/>
    </source>
</evidence>
<sequence length="519" mass="59501">MLQPMWRTISVLVLGTVVLCNAEAKRPESWVRTGPLGPVPERVSDRLPLSDQSNEGDWVSYEPMTDEFDGTALDPNKWWPRNPGWLGRQPAYFWPGNVTVSDGKLHLAMRREEVPEMPKDKGYHTYTSAAVQSKGLIRYGYFEVKARPMRSHGSSSFWFYHSTPEEWTEIDVFEIGGGAPGFERKYNMNVHVFRTPTETEHWSSHGVWTAPTDLADNYHAYGLEWGPGKIKWYFDGVLVRWVENTHWHQALRLNFDSETMPEWFGLPEDGDLPSTYSIEYVRSWKQRADAPLPVGDGYKLVWSDEFDGETLDLSKWDYRGLGPRRNAINVKETVSLDGEGHLVLTTKRVGDAWHTAMIGTQGKFETTFGYFECRVRLQEQIGHWSAFWLQSPSLGDPLGDPATAGTEIDIFEYLRKDGDRVHHNLHWDGYGEHHKRAGTTVTVPGLGEGWHTFGLLWTEAEYVFYVDGHQTWRSDKGVSHRDQYIILSLEVGTWAGDIAQAELPDHLYVDYVRVYKKAP</sequence>
<dbReference type="PANTHER" id="PTHR10963:SF55">
    <property type="entry name" value="GLYCOSIDE HYDROLASE FAMILY 16 PROTEIN"/>
    <property type="match status" value="1"/>
</dbReference>
<feature type="domain" description="GH16" evidence="2">
    <location>
        <begin position="285"/>
        <end position="519"/>
    </location>
</feature>
<dbReference type="RefSeq" id="WP_349243164.1">
    <property type="nucleotide sequence ID" value="NZ_JASCXX010000002.1"/>
</dbReference>
<dbReference type="InterPro" id="IPR013320">
    <property type="entry name" value="ConA-like_dom_sf"/>
</dbReference>